<dbReference type="RefSeq" id="WP_210292060.1">
    <property type="nucleotide sequence ID" value="NZ_JAAAMM010000002.1"/>
</dbReference>
<protein>
    <submittedName>
        <fullName evidence="3">Putative N-acetyltransferase YhbS</fullName>
    </submittedName>
</protein>
<sequence length="282" mass="29994">MSEITIRPMTDADMALAVEWAAAEGWNPGLSDAALFRQTDPDGFLVAIEAGEPVACISVVSYGERLGFLGFYIVRPDRRGRGIGWRIWQAGMAHLAGRTIGLDGVVDQQENYRRAGFAPSHRNIRHSGPAGGAARPDPDLRTPTPTDLDALAAFDAAHFGAMRRDFVARWIAAPGHRALFCGAPAGTVSGYGVIRACRDGFKIGPLFSTSQKTASRLLGALAATCAPDAPIVLDIPEPNASALQLAAAARLQPIFETARMWHGTAPEMPLGQVYGVTSFELG</sequence>
<proteinExistence type="predicted"/>
<evidence type="ECO:0000313" key="4">
    <source>
        <dbReference type="Proteomes" id="UP000588647"/>
    </source>
</evidence>
<dbReference type="InterPro" id="IPR041496">
    <property type="entry name" value="YitH/HolE_GNAT"/>
</dbReference>
<evidence type="ECO:0000259" key="2">
    <source>
        <dbReference type="PROSITE" id="PS51186"/>
    </source>
</evidence>
<dbReference type="Gene3D" id="3.40.630.30">
    <property type="match status" value="1"/>
</dbReference>
<organism evidence="3 4">
    <name type="scientific">Aurantimonas endophytica</name>
    <dbReference type="NCBI Taxonomy" id="1522175"/>
    <lineage>
        <taxon>Bacteria</taxon>
        <taxon>Pseudomonadati</taxon>
        <taxon>Pseudomonadota</taxon>
        <taxon>Alphaproteobacteria</taxon>
        <taxon>Hyphomicrobiales</taxon>
        <taxon>Aurantimonadaceae</taxon>
        <taxon>Aurantimonas</taxon>
    </lineage>
</organism>
<keyword evidence="3" id="KW-0808">Transferase</keyword>
<dbReference type="EMBL" id="JACIEM010000002">
    <property type="protein sequence ID" value="MBB4002550.1"/>
    <property type="molecule type" value="Genomic_DNA"/>
</dbReference>
<name>A0A7W6MP25_9HYPH</name>
<accession>A0A7W6MP25</accession>
<dbReference type="InterPro" id="IPR016181">
    <property type="entry name" value="Acyl_CoA_acyltransferase"/>
</dbReference>
<dbReference type="SUPFAM" id="SSF55729">
    <property type="entry name" value="Acyl-CoA N-acyltransferases (Nat)"/>
    <property type="match status" value="1"/>
</dbReference>
<feature type="region of interest" description="Disordered" evidence="1">
    <location>
        <begin position="118"/>
        <end position="141"/>
    </location>
</feature>
<dbReference type="PROSITE" id="PS51186">
    <property type="entry name" value="GNAT"/>
    <property type="match status" value="1"/>
</dbReference>
<evidence type="ECO:0000256" key="1">
    <source>
        <dbReference type="SAM" id="MobiDB-lite"/>
    </source>
</evidence>
<keyword evidence="4" id="KW-1185">Reference proteome</keyword>
<dbReference type="InterPro" id="IPR052729">
    <property type="entry name" value="Acyl/Acetyltrans_Enzymes"/>
</dbReference>
<feature type="domain" description="N-acetyltransferase" evidence="2">
    <location>
        <begin position="4"/>
        <end position="138"/>
    </location>
</feature>
<evidence type="ECO:0000313" key="3">
    <source>
        <dbReference type="EMBL" id="MBB4002550.1"/>
    </source>
</evidence>
<gene>
    <name evidence="3" type="ORF">GGR03_001625</name>
</gene>
<reference evidence="3 4" key="1">
    <citation type="submission" date="2020-08" db="EMBL/GenBank/DDBJ databases">
        <title>Genomic Encyclopedia of Type Strains, Phase IV (KMG-IV): sequencing the most valuable type-strain genomes for metagenomic binning, comparative biology and taxonomic classification.</title>
        <authorList>
            <person name="Goeker M."/>
        </authorList>
    </citation>
    <scope>NUCLEOTIDE SEQUENCE [LARGE SCALE GENOMIC DNA]</scope>
    <source>
        <strain evidence="3 4">DSM 103570</strain>
    </source>
</reference>
<dbReference type="Proteomes" id="UP000588647">
    <property type="component" value="Unassembled WGS sequence"/>
</dbReference>
<comment type="caution">
    <text evidence="3">The sequence shown here is derived from an EMBL/GenBank/DDBJ whole genome shotgun (WGS) entry which is preliminary data.</text>
</comment>
<dbReference type="InterPro" id="IPR000182">
    <property type="entry name" value="GNAT_dom"/>
</dbReference>
<dbReference type="CDD" id="cd04301">
    <property type="entry name" value="NAT_SF"/>
    <property type="match status" value="1"/>
</dbReference>
<dbReference type="PANTHER" id="PTHR47237">
    <property type="entry name" value="SLL0310 PROTEIN"/>
    <property type="match status" value="1"/>
</dbReference>
<dbReference type="AlphaFoldDB" id="A0A7W6MP25"/>
<dbReference type="Pfam" id="PF18014">
    <property type="entry name" value="Acetyltransf_18"/>
    <property type="match status" value="1"/>
</dbReference>
<dbReference type="Pfam" id="PF00583">
    <property type="entry name" value="Acetyltransf_1"/>
    <property type="match status" value="1"/>
</dbReference>
<dbReference type="GO" id="GO:0016747">
    <property type="term" value="F:acyltransferase activity, transferring groups other than amino-acyl groups"/>
    <property type="evidence" value="ECO:0007669"/>
    <property type="project" value="InterPro"/>
</dbReference>
<dbReference type="PANTHER" id="PTHR47237:SF1">
    <property type="entry name" value="SLL0310 PROTEIN"/>
    <property type="match status" value="1"/>
</dbReference>
<dbReference type="Gene3D" id="3.40.630.90">
    <property type="match status" value="1"/>
</dbReference>